<gene>
    <name evidence="4" type="ORF">DKG74_07655</name>
</gene>
<accession>A0A317ECN2</accession>
<evidence type="ECO:0000256" key="2">
    <source>
        <dbReference type="ARBA" id="ARBA00022801"/>
    </source>
</evidence>
<evidence type="ECO:0000313" key="4">
    <source>
        <dbReference type="EMBL" id="PWR24669.1"/>
    </source>
</evidence>
<dbReference type="GO" id="GO:0016787">
    <property type="term" value="F:hydrolase activity"/>
    <property type="evidence" value="ECO:0007669"/>
    <property type="project" value="UniProtKB-KW"/>
</dbReference>
<evidence type="ECO:0000313" key="5">
    <source>
        <dbReference type="Proteomes" id="UP000245461"/>
    </source>
</evidence>
<reference evidence="4 5" key="1">
    <citation type="submission" date="2018-05" db="EMBL/GenBank/DDBJ databases">
        <title>Zavarzinia sp. HR-AS.</title>
        <authorList>
            <person name="Lee Y."/>
            <person name="Jeon C.O."/>
        </authorList>
    </citation>
    <scope>NUCLEOTIDE SEQUENCE [LARGE SCALE GENOMIC DNA]</scope>
    <source>
        <strain evidence="4 5">HR-AS</strain>
    </source>
</reference>
<comment type="caution">
    <text evidence="4">The sequence shown here is derived from an EMBL/GenBank/DDBJ whole genome shotgun (WGS) entry which is preliminary data.</text>
</comment>
<evidence type="ECO:0008006" key="6">
    <source>
        <dbReference type="Google" id="ProtNLM"/>
    </source>
</evidence>
<dbReference type="SUPFAM" id="SSF53474">
    <property type="entry name" value="alpha/beta-Hydrolases"/>
    <property type="match status" value="1"/>
</dbReference>
<dbReference type="PANTHER" id="PTHR43037">
    <property type="entry name" value="UNNAMED PRODUCT-RELATED"/>
    <property type="match status" value="1"/>
</dbReference>
<dbReference type="RefSeq" id="WP_109904328.1">
    <property type="nucleotide sequence ID" value="NZ_QGLE01000003.1"/>
</dbReference>
<dbReference type="InterPro" id="IPR010126">
    <property type="entry name" value="Esterase_phb"/>
</dbReference>
<organism evidence="4 5">
    <name type="scientific">Zavarzinia aquatilis</name>
    <dbReference type="NCBI Taxonomy" id="2211142"/>
    <lineage>
        <taxon>Bacteria</taxon>
        <taxon>Pseudomonadati</taxon>
        <taxon>Pseudomonadota</taxon>
        <taxon>Alphaproteobacteria</taxon>
        <taxon>Rhodospirillales</taxon>
        <taxon>Zavarziniaceae</taxon>
        <taxon>Zavarzinia</taxon>
    </lineage>
</organism>
<dbReference type="InterPro" id="IPR050955">
    <property type="entry name" value="Plant_Biomass_Hydrol_Est"/>
</dbReference>
<proteinExistence type="predicted"/>
<dbReference type="GO" id="GO:0005576">
    <property type="term" value="C:extracellular region"/>
    <property type="evidence" value="ECO:0007669"/>
    <property type="project" value="InterPro"/>
</dbReference>
<dbReference type="Gene3D" id="3.40.50.1820">
    <property type="entry name" value="alpha/beta hydrolase"/>
    <property type="match status" value="1"/>
</dbReference>
<feature type="signal peptide" evidence="3">
    <location>
        <begin position="1"/>
        <end position="18"/>
    </location>
</feature>
<feature type="chain" id="PRO_5016340163" description="Polyhydroxybutyrate depolymerase" evidence="3">
    <location>
        <begin position="19"/>
        <end position="315"/>
    </location>
</feature>
<dbReference type="OrthoDB" id="9767239at2"/>
<evidence type="ECO:0000256" key="3">
    <source>
        <dbReference type="SAM" id="SignalP"/>
    </source>
</evidence>
<keyword evidence="2" id="KW-0378">Hydrolase</keyword>
<dbReference type="EMBL" id="QGLE01000003">
    <property type="protein sequence ID" value="PWR24669.1"/>
    <property type="molecule type" value="Genomic_DNA"/>
</dbReference>
<dbReference type="AlphaFoldDB" id="A0A317ECN2"/>
<dbReference type="Proteomes" id="UP000245461">
    <property type="component" value="Unassembled WGS sequence"/>
</dbReference>
<keyword evidence="1 3" id="KW-0732">Signal</keyword>
<dbReference type="InterPro" id="IPR029058">
    <property type="entry name" value="AB_hydrolase_fold"/>
</dbReference>
<sequence length="315" mass="33047">MRFLLLLVALLASSPALAEGGEYRFTTPDGRSRDYLLSVPAKPGAEPLPLIVVLHGTYGSADKMERHLGFESYVEAYRVAVAYPDAYREPGARRTLRWNDGRGTLASSAAGIDDVAALRALVADIGGRVNLDRRRVFVAGASNGGMMAYRVGCEAADLVAGIAPVIGAVASPIYPGCHPSRPIAVLAINGMADPIVPFAGGTVCADVPKIFCERGEVAGAEASLRRFAEGAGCTGAPLAADLPPTVDDGTRLRRVDYRDCPAGIRVRGLWIAGGGHAWPPLPSQLGQRRAGRSSGNLDATEAIVRFFLTPGDSVP</sequence>
<keyword evidence="5" id="KW-1185">Reference proteome</keyword>
<name>A0A317ECN2_9PROT</name>
<protein>
    <recommendedName>
        <fullName evidence="6">Polyhydroxybutyrate depolymerase</fullName>
    </recommendedName>
</protein>
<evidence type="ECO:0000256" key="1">
    <source>
        <dbReference type="ARBA" id="ARBA00022729"/>
    </source>
</evidence>
<dbReference type="Pfam" id="PF10503">
    <property type="entry name" value="Esterase_PHB"/>
    <property type="match status" value="1"/>
</dbReference>
<dbReference type="PANTHER" id="PTHR43037:SF1">
    <property type="entry name" value="BLL1128 PROTEIN"/>
    <property type="match status" value="1"/>
</dbReference>